<reference evidence="6" key="1">
    <citation type="submission" date="2022-07" db="EMBL/GenBank/DDBJ databases">
        <title>Phylogenomic reconstructions and comparative analyses of Kickxellomycotina fungi.</title>
        <authorList>
            <person name="Reynolds N.K."/>
            <person name="Stajich J.E."/>
            <person name="Barry K."/>
            <person name="Grigoriev I.V."/>
            <person name="Crous P."/>
            <person name="Smith M.E."/>
        </authorList>
    </citation>
    <scope>NUCLEOTIDE SEQUENCE</scope>
    <source>
        <strain evidence="6">NRRL 3115</strain>
    </source>
</reference>
<evidence type="ECO:0000256" key="3">
    <source>
        <dbReference type="SAM" id="MobiDB-lite"/>
    </source>
</evidence>
<keyword evidence="4" id="KW-0472">Membrane</keyword>
<comment type="caution">
    <text evidence="6">The sequence shown here is derived from an EMBL/GenBank/DDBJ whole genome shotgun (WGS) entry which is preliminary data.</text>
</comment>
<dbReference type="Gene3D" id="2.60.120.260">
    <property type="entry name" value="Galactose-binding domain-like"/>
    <property type="match status" value="1"/>
</dbReference>
<dbReference type="InterPro" id="IPR031330">
    <property type="entry name" value="Gly_Hdrlase_35_cat"/>
</dbReference>
<organism evidence="6 7">
    <name type="scientific">Coemansia spiralis</name>
    <dbReference type="NCBI Taxonomy" id="417178"/>
    <lineage>
        <taxon>Eukaryota</taxon>
        <taxon>Fungi</taxon>
        <taxon>Fungi incertae sedis</taxon>
        <taxon>Zoopagomycota</taxon>
        <taxon>Kickxellomycotina</taxon>
        <taxon>Kickxellomycetes</taxon>
        <taxon>Kickxellales</taxon>
        <taxon>Kickxellaceae</taxon>
        <taxon>Coemansia</taxon>
    </lineage>
</organism>
<evidence type="ECO:0000256" key="2">
    <source>
        <dbReference type="RuleBase" id="RU003679"/>
    </source>
</evidence>
<feature type="compositionally biased region" description="Basic residues" evidence="3">
    <location>
        <begin position="87"/>
        <end position="98"/>
    </location>
</feature>
<keyword evidence="4" id="KW-1133">Transmembrane helix</keyword>
<keyword evidence="4" id="KW-0812">Transmembrane</keyword>
<dbReference type="SUPFAM" id="SSF51445">
    <property type="entry name" value="(Trans)glycosidases"/>
    <property type="match status" value="1"/>
</dbReference>
<evidence type="ECO:0000259" key="5">
    <source>
        <dbReference type="Pfam" id="PF01301"/>
    </source>
</evidence>
<dbReference type="Gene3D" id="3.20.20.80">
    <property type="entry name" value="Glycosidases"/>
    <property type="match status" value="1"/>
</dbReference>
<evidence type="ECO:0000313" key="6">
    <source>
        <dbReference type="EMBL" id="KAJ2680030.1"/>
    </source>
</evidence>
<dbReference type="EMBL" id="JANBTW010000007">
    <property type="protein sequence ID" value="KAJ2680030.1"/>
    <property type="molecule type" value="Genomic_DNA"/>
</dbReference>
<dbReference type="GO" id="GO:0005975">
    <property type="term" value="P:carbohydrate metabolic process"/>
    <property type="evidence" value="ECO:0007669"/>
    <property type="project" value="InterPro"/>
</dbReference>
<dbReference type="AlphaFoldDB" id="A0A9W8L0H5"/>
<feature type="transmembrane region" description="Helical" evidence="4">
    <location>
        <begin position="260"/>
        <end position="282"/>
    </location>
</feature>
<dbReference type="OrthoDB" id="1657402at2759"/>
<evidence type="ECO:0000313" key="7">
    <source>
        <dbReference type="Proteomes" id="UP001151518"/>
    </source>
</evidence>
<gene>
    <name evidence="6" type="ORF">GGI25_000918</name>
</gene>
<dbReference type="GO" id="GO:0004565">
    <property type="term" value="F:beta-galactosidase activity"/>
    <property type="evidence" value="ECO:0007669"/>
    <property type="project" value="UniProtKB-ARBA"/>
</dbReference>
<dbReference type="InterPro" id="IPR001944">
    <property type="entry name" value="Glycoside_Hdrlase_35"/>
</dbReference>
<feature type="transmembrane region" description="Helical" evidence="4">
    <location>
        <begin position="28"/>
        <end position="47"/>
    </location>
</feature>
<sequence>MAGILLESGVVLVPLACAAVYIVVTSNKLLTAISFAAAIVVLIVVRLRYHYSSGARSDVIVRSSSQASTPPITATASGKDESSKQAKYGKPKKNKSKKKVADLADRPAPIRQRSAGSDNEAGEFDEIVQDARNHCDIDDETIERCGSLLADTVTPESTKYDSELYGSALAFDHRCFYINGHPTWILAADFDYWRIPIHLPSLAQGQRNVIGASDDVVKDVWRRVLLQYKATGFNAVRIRFHWGFHSPTKEKYDFSANRNVGLLLTLCEDLGILVIACIGPYIGDDVQGGGFPFWLIQRDHIRLRHLWRSGLKIWDDRFAAAQAEWYDQIIPMLVGHEVVTKNARGHGCIVLLQLENHLNSRTSLNLPLALQDETRLLARMARERIIRVPLATNNLCWPNDFNSFGSKAWAAAEKKLRAYRIIKGPYYPDVSAFSVPDIDKTPVDIDGVARVTKGDNVPMVALELSGLRSAGGNKNLSDQIESALSQGLSAFSIPAFFKLANWGNIASTSLTANSGGNDETSAVGEDGVFPADSRSARLVLHIVRAFELQAASSDTVDSRPWISRTKHPKIRGVSIPMLPKDAVQVRRQWEHAPSADSTDLDCNGHEKTCLITYVDGRSLEDAKKELGFRFALADAPVSSKSGSFALTGSLGPRKRGIFVSNITVGEGKGDEKLLLVAASKEIYARISIDHGRAEVWMCAEESVQAGQLFFHGECQVAGHAEVEIVDIDHAKNQKFSFVIPKPGVGVANVTSQSGVSVHIVLVDQQALDTLVVGYGSYNRDSQMGLESGAHTAAAWGIDGMVINTGGNSVELPLSSLSEGKQGFVISQSRPKVTPETFDFAKNDGANSTFSSSPFIWQLSAISNADGDVDAVAHSEAQRNKMTTFSVQNLEQRITKWGSLPWKLLPTLSDLETMDQINIMSWQRDLGMFAYQATDVGFNASHVLYRCQVHLKPQHITSSQIRLQLNARHRCTVWINGHNMSGHETFHGSENTTSLKSSIIDALKHPGSAQGPDRWGGTVTYDVTQFMLLSEPDAEEGALNEIVIVVESYGMGTQAYGLNDARTPRGLIAAYWHGFNLIGEDHDDTEIHDQAHDSRTEQLKTRWEICGVDVTQMPQPFNSSGFPDELEQDGWVRALEKPLVHNGWSTRVNVDVDAGVQWWRWQISASNAASKFRDEPMYLRIVGRATAFVWVNGVLLAKHRADAEESRVLLWGGLLGSSKSALLPPTLTSEVVVMMYGWAKDADISSGIIAKDKMSNRNISVELLLTSSR</sequence>
<dbReference type="Pfam" id="PF01301">
    <property type="entry name" value="Glyco_hydro_35"/>
    <property type="match status" value="1"/>
</dbReference>
<dbReference type="InterPro" id="IPR017853">
    <property type="entry name" value="GH"/>
</dbReference>
<name>A0A9W8L0H5_9FUNG</name>
<accession>A0A9W8L0H5</accession>
<comment type="similarity">
    <text evidence="1 2">Belongs to the glycosyl hydrolase 35 family.</text>
</comment>
<protein>
    <recommendedName>
        <fullName evidence="5">Glycoside hydrolase 35 catalytic domain-containing protein</fullName>
    </recommendedName>
</protein>
<dbReference type="PANTHER" id="PTHR23421">
    <property type="entry name" value="BETA-GALACTOSIDASE RELATED"/>
    <property type="match status" value="1"/>
</dbReference>
<evidence type="ECO:0000256" key="4">
    <source>
        <dbReference type="SAM" id="Phobius"/>
    </source>
</evidence>
<evidence type="ECO:0000256" key="1">
    <source>
        <dbReference type="ARBA" id="ARBA00009809"/>
    </source>
</evidence>
<dbReference type="Proteomes" id="UP001151518">
    <property type="component" value="Unassembled WGS sequence"/>
</dbReference>
<feature type="region of interest" description="Disordered" evidence="3">
    <location>
        <begin position="68"/>
        <end position="122"/>
    </location>
</feature>
<feature type="domain" description="Glycoside hydrolase 35 catalytic" evidence="5">
    <location>
        <begin position="217"/>
        <end position="360"/>
    </location>
</feature>
<proteinExistence type="inferred from homology"/>